<organism evidence="1 2">
    <name type="scientific">Candidatus Competibacter denitrificans Run_A_D11</name>
    <dbReference type="NCBI Taxonomy" id="1400863"/>
    <lineage>
        <taxon>Bacteria</taxon>
        <taxon>Pseudomonadati</taxon>
        <taxon>Pseudomonadota</taxon>
        <taxon>Gammaproteobacteria</taxon>
        <taxon>Candidatus Competibacteraceae</taxon>
        <taxon>Candidatus Competibacter</taxon>
    </lineage>
</organism>
<evidence type="ECO:0000313" key="2">
    <source>
        <dbReference type="Proteomes" id="UP000035760"/>
    </source>
</evidence>
<reference evidence="1" key="1">
    <citation type="submission" date="2013-07" db="EMBL/GenBank/DDBJ databases">
        <authorList>
            <person name="McIlroy S."/>
        </authorList>
    </citation>
    <scope>NUCLEOTIDE SEQUENCE [LARGE SCALE GENOMIC DNA]</scope>
    <source>
        <strain evidence="1">Run_A_D11</strain>
    </source>
</reference>
<name>W6M5G6_9GAMM</name>
<comment type="caution">
    <text evidence="1">The sequence shown here is derived from an EMBL/GenBank/DDBJ whole genome shotgun (WGS) entry which is preliminary data.</text>
</comment>
<dbReference type="AlphaFoldDB" id="W6M5G6"/>
<protein>
    <submittedName>
        <fullName evidence="1">Uncharacterized protein</fullName>
    </submittedName>
</protein>
<dbReference type="STRING" id="1400863.BN873_360076"/>
<accession>W6M5G6</accession>
<evidence type="ECO:0000313" key="1">
    <source>
        <dbReference type="EMBL" id="CDI02982.1"/>
    </source>
</evidence>
<keyword evidence="2" id="KW-1185">Reference proteome</keyword>
<sequence>MGILASACKTRISGPVPTKPLTPASAHIISMQRMLGRVGQDIPRAELA</sequence>
<proteinExistence type="predicted"/>
<dbReference type="Proteomes" id="UP000035760">
    <property type="component" value="Unassembled WGS sequence"/>
</dbReference>
<gene>
    <name evidence="1" type="ORF">BN873_360076</name>
</gene>
<dbReference type="EMBL" id="CBTJ020000043">
    <property type="protein sequence ID" value="CDI02982.1"/>
    <property type="molecule type" value="Genomic_DNA"/>
</dbReference>
<reference evidence="1" key="2">
    <citation type="submission" date="2014-03" db="EMBL/GenBank/DDBJ databases">
        <title>Candidatus Competibacter-lineage genomes retrieved from metagenomes reveal functional metabolic diversity.</title>
        <authorList>
            <person name="McIlroy S.J."/>
            <person name="Albertsen M."/>
            <person name="Andresen E.K."/>
            <person name="Saunders A.M."/>
            <person name="Kristiansen R."/>
            <person name="Stokholm-Bjerregaard M."/>
            <person name="Nielsen K.L."/>
            <person name="Nielsen P.H."/>
        </authorList>
    </citation>
    <scope>NUCLEOTIDE SEQUENCE</scope>
    <source>
        <strain evidence="1">Run_A_D11</strain>
    </source>
</reference>